<dbReference type="InterPro" id="IPR003797">
    <property type="entry name" value="DegV"/>
</dbReference>
<evidence type="ECO:0000256" key="2">
    <source>
        <dbReference type="ARBA" id="ARBA00023121"/>
    </source>
</evidence>
<dbReference type="Pfam" id="PF02645">
    <property type="entry name" value="DegV"/>
    <property type="match status" value="1"/>
</dbReference>
<evidence type="ECO:0008006" key="5">
    <source>
        <dbReference type="Google" id="ProtNLM"/>
    </source>
</evidence>
<accession>A0A0A1GXW3</accession>
<keyword evidence="2" id="KW-0446">Lipid-binding</keyword>
<dbReference type="EMBL" id="AP014680">
    <property type="protein sequence ID" value="BAP85768.1"/>
    <property type="molecule type" value="Genomic_DNA"/>
</dbReference>
<sequence length="289" mass="32343">MYHLLTDSAIDLPYQTLIDNHVDFVSMHVDINGQEYTDDLEHHFDLNHFYQQIANGVMPSTAQINIGQFVEFFKPYIEAKTPILYLGFSSGLSGTFNNAQQARKMLLAEHPDAQIYLVDSLAACCGEGLMLLDAIDKKAAGMKIDELAKWFTDNRLRYRQWFTVDDLNYLYHGGRVSRASATVGSLLHIKPVMDVDTDGHLRVVKKARSRRKSLEALAASTFETIENHENPRIIIATSHADDAAKIVRDHILSSIPNARILIEHIGPTIASHTGLGCVAVFSLGNEDRH</sequence>
<proteinExistence type="predicted"/>
<dbReference type="Gene3D" id="3.40.50.10440">
    <property type="entry name" value="Dihydroxyacetone kinase, domain 1"/>
    <property type="match status" value="1"/>
</dbReference>
<protein>
    <recommendedName>
        <fullName evidence="5">DegV family protein</fullName>
    </recommendedName>
</protein>
<dbReference type="PANTHER" id="PTHR33434:SF3">
    <property type="entry name" value="DEGV DOMAIN-CONTAINING PROTEIN YITS"/>
    <property type="match status" value="1"/>
</dbReference>
<comment type="function">
    <text evidence="1">May bind long-chain fatty acids, such as palmitate, and may play a role in lipid transport or fatty acid metabolism.</text>
</comment>
<dbReference type="SUPFAM" id="SSF82549">
    <property type="entry name" value="DAK1/DegV-like"/>
    <property type="match status" value="1"/>
</dbReference>
<dbReference type="STRING" id="1291742.LOOC260_112300"/>
<dbReference type="PANTHER" id="PTHR33434">
    <property type="entry name" value="DEGV DOMAIN-CONTAINING PROTEIN DR_1986-RELATED"/>
    <property type="match status" value="1"/>
</dbReference>
<reference evidence="3 4" key="1">
    <citation type="submission" date="2014-11" db="EMBL/GenBank/DDBJ databases">
        <title>Complete genome sequence and analysis of Lactobacillus hokkaidonensis LOOC260T.</title>
        <authorList>
            <person name="Tanizawa Y."/>
            <person name="Tohno M."/>
            <person name="Kaminuma E."/>
            <person name="Nakamura Y."/>
            <person name="Arita M."/>
        </authorList>
    </citation>
    <scope>NUCLEOTIDE SEQUENCE [LARGE SCALE GENOMIC DNA]</scope>
    <source>
        <strain evidence="3 4">LOOC260</strain>
    </source>
</reference>
<dbReference type="HOGENOM" id="CLU_048251_4_1_9"/>
<dbReference type="Gene3D" id="2.20.28.50">
    <property type="entry name" value="degv family protein"/>
    <property type="match status" value="1"/>
</dbReference>
<dbReference type="NCBIfam" id="TIGR00762">
    <property type="entry name" value="DegV"/>
    <property type="match status" value="1"/>
</dbReference>
<dbReference type="RefSeq" id="WP_041093653.1">
    <property type="nucleotide sequence ID" value="NZ_AP014680.1"/>
</dbReference>
<dbReference type="Proteomes" id="UP000031620">
    <property type="component" value="Chromosome"/>
</dbReference>
<evidence type="ECO:0000313" key="3">
    <source>
        <dbReference type="EMBL" id="BAP85768.1"/>
    </source>
</evidence>
<dbReference type="PROSITE" id="PS51482">
    <property type="entry name" value="DEGV"/>
    <property type="match status" value="1"/>
</dbReference>
<organism evidence="3 4">
    <name type="scientific">Paucilactobacillus hokkaidonensis JCM 18461</name>
    <dbReference type="NCBI Taxonomy" id="1291742"/>
    <lineage>
        <taxon>Bacteria</taxon>
        <taxon>Bacillati</taxon>
        <taxon>Bacillota</taxon>
        <taxon>Bacilli</taxon>
        <taxon>Lactobacillales</taxon>
        <taxon>Lactobacillaceae</taxon>
        <taxon>Paucilactobacillus</taxon>
    </lineage>
</organism>
<dbReference type="Gene3D" id="3.30.1180.10">
    <property type="match status" value="1"/>
</dbReference>
<dbReference type="InterPro" id="IPR050270">
    <property type="entry name" value="DegV_domain_contain"/>
</dbReference>
<gene>
    <name evidence="3" type="ORF">LOOC260_112300</name>
</gene>
<name>A0A0A1GXW3_9LACO</name>
<dbReference type="GO" id="GO:0008289">
    <property type="term" value="F:lipid binding"/>
    <property type="evidence" value="ECO:0007669"/>
    <property type="project" value="UniProtKB-KW"/>
</dbReference>
<dbReference type="KEGG" id="lho:LOOC260_112300"/>
<evidence type="ECO:0000256" key="1">
    <source>
        <dbReference type="ARBA" id="ARBA00003238"/>
    </source>
</evidence>
<dbReference type="InterPro" id="IPR043168">
    <property type="entry name" value="DegV_C"/>
</dbReference>
<evidence type="ECO:0000313" key="4">
    <source>
        <dbReference type="Proteomes" id="UP000031620"/>
    </source>
</evidence>
<dbReference type="AlphaFoldDB" id="A0A0A1GXW3"/>